<proteinExistence type="inferred from homology"/>
<gene>
    <name evidence="4" type="ORF">mMyoMyo1_004784</name>
</gene>
<dbReference type="VEuPathDB" id="HostDB:GeneID_118651647"/>
<dbReference type="PANTHER" id="PTHR14715">
    <property type="entry name" value="FAM124 DOMAIN-CONTAINING PROTEIN-RELATED"/>
    <property type="match status" value="1"/>
</dbReference>
<dbReference type="Pfam" id="PF15067">
    <property type="entry name" value="FAM124"/>
    <property type="match status" value="1"/>
</dbReference>
<evidence type="ECO:0000313" key="4">
    <source>
        <dbReference type="EMBL" id="KAF6368375.1"/>
    </source>
</evidence>
<comment type="similarity">
    <text evidence="1">Belongs to the FAM124 family.</text>
</comment>
<organism evidence="4 5">
    <name type="scientific">Myotis myotis</name>
    <name type="common">Greater mouse-eared bat</name>
    <name type="synonym">Vespertilio myotis</name>
    <dbReference type="NCBI Taxonomy" id="51298"/>
    <lineage>
        <taxon>Eukaryota</taxon>
        <taxon>Metazoa</taxon>
        <taxon>Chordata</taxon>
        <taxon>Craniata</taxon>
        <taxon>Vertebrata</taxon>
        <taxon>Euteleostomi</taxon>
        <taxon>Mammalia</taxon>
        <taxon>Eutheria</taxon>
        <taxon>Laurasiatheria</taxon>
        <taxon>Chiroptera</taxon>
        <taxon>Yangochiroptera</taxon>
        <taxon>Vespertilionidae</taxon>
        <taxon>Myotis</taxon>
    </lineage>
</organism>
<feature type="region of interest" description="Disordered" evidence="2">
    <location>
        <begin position="448"/>
        <end position="541"/>
    </location>
</feature>
<dbReference type="InterPro" id="IPR029380">
    <property type="entry name" value="FAM124"/>
</dbReference>
<dbReference type="InterPro" id="IPR046365">
    <property type="entry name" value="FAM124_dom"/>
</dbReference>
<dbReference type="Proteomes" id="UP000527355">
    <property type="component" value="Unassembled WGS sequence"/>
</dbReference>
<feature type="region of interest" description="Disordered" evidence="2">
    <location>
        <begin position="1"/>
        <end position="36"/>
    </location>
</feature>
<feature type="region of interest" description="Disordered" evidence="2">
    <location>
        <begin position="286"/>
        <end position="331"/>
    </location>
</feature>
<feature type="compositionally biased region" description="Low complexity" evidence="2">
    <location>
        <begin position="482"/>
        <end position="506"/>
    </location>
</feature>
<keyword evidence="5" id="KW-1185">Reference proteome</keyword>
<comment type="caution">
    <text evidence="4">The sequence shown here is derived from an EMBL/GenBank/DDBJ whole genome shotgun (WGS) entry which is preliminary data.</text>
</comment>
<feature type="compositionally biased region" description="Low complexity" evidence="2">
    <location>
        <begin position="305"/>
        <end position="319"/>
    </location>
</feature>
<feature type="domain" description="FAM124" evidence="3">
    <location>
        <begin position="46"/>
        <end position="279"/>
    </location>
</feature>
<evidence type="ECO:0000259" key="3">
    <source>
        <dbReference type="Pfam" id="PF15067"/>
    </source>
</evidence>
<dbReference type="OrthoDB" id="10023686at2759"/>
<dbReference type="AlphaFoldDB" id="A0A7J7Z2T0"/>
<reference evidence="4 5" key="1">
    <citation type="journal article" date="2020" name="Nature">
        <title>Six reference-quality genomes reveal evolution of bat adaptations.</title>
        <authorList>
            <person name="Jebb D."/>
            <person name="Huang Z."/>
            <person name="Pippel M."/>
            <person name="Hughes G.M."/>
            <person name="Lavrichenko K."/>
            <person name="Devanna P."/>
            <person name="Winkler S."/>
            <person name="Jermiin L.S."/>
            <person name="Skirmuntt E.C."/>
            <person name="Katzourakis A."/>
            <person name="Burkitt-Gray L."/>
            <person name="Ray D.A."/>
            <person name="Sullivan K.A.M."/>
            <person name="Roscito J.G."/>
            <person name="Kirilenko B.M."/>
            <person name="Davalos L.M."/>
            <person name="Corthals A.P."/>
            <person name="Power M.L."/>
            <person name="Jones G."/>
            <person name="Ransome R.D."/>
            <person name="Dechmann D.K.N."/>
            <person name="Locatelli A.G."/>
            <person name="Puechmaille S.J."/>
            <person name="Fedrigo O."/>
            <person name="Jarvis E.D."/>
            <person name="Hiller M."/>
            <person name="Vernes S.C."/>
            <person name="Myers E.W."/>
            <person name="Teeling E.C."/>
        </authorList>
    </citation>
    <scope>NUCLEOTIDE SEQUENCE [LARGE SCALE GENOMIC DNA]</scope>
    <source>
        <strain evidence="4">MMyoMyo1</strain>
        <tissue evidence="4">Flight muscle</tissue>
    </source>
</reference>
<feature type="compositionally biased region" description="Polar residues" evidence="2">
    <location>
        <begin position="26"/>
        <end position="35"/>
    </location>
</feature>
<dbReference type="PANTHER" id="PTHR14715:SF4">
    <property type="entry name" value="PROTEIN FAM124A"/>
    <property type="match status" value="1"/>
</dbReference>
<sequence>MDPKAGGGEDDDCVDSGAETGGSDYSHISSTSSELSVEEPQDPFLVSIHIIADPGESQPLQEAIDRVLAWIHPDLQLFRVSERRASRRRRKAPKAKAAQPALAVVLFLQEGYGDEPILQLHRALQRPPWRHHHTERVPGRLLPYLPCSQDFFTLAPGTPLWAIRPVHYGREIVRFTIYCRHDNYADILKFYELILRRSPSQRKTDFCIFPVFSSLDVDIQFSLKRLPCDQNPVPTDNSVLEFRVKDIGELVPLLPNPCSPISEGRWQTEDHDGNKVLLQAQRVHKKFPKPNRAHHSSEKKPHSRPSPSCTTPSRPPGSGQQPLLDSPRLGPSQTILLAGHQQEFATGASSTPSLPWSFQRSKSLFCLPTEDPDPASLAVPQCFSNTGAPGHRASEWRHGHLLSIDDLEGSQETDVDTGLRLSSSDLSVVSAYSAPSRFFSTLETPLPSERCGSHCSKHRGSREGPLPTGSGVTTETSWAEGPSSSLATAVAAPPASGAATLTGSSSKLPGDAPNTEQTGRHITPSPALAGPGDSDTEEFYI</sequence>
<evidence type="ECO:0000256" key="1">
    <source>
        <dbReference type="ARBA" id="ARBA00006440"/>
    </source>
</evidence>
<evidence type="ECO:0000256" key="2">
    <source>
        <dbReference type="SAM" id="MobiDB-lite"/>
    </source>
</evidence>
<evidence type="ECO:0000313" key="5">
    <source>
        <dbReference type="Proteomes" id="UP000527355"/>
    </source>
</evidence>
<dbReference type="EMBL" id="JABWUV010000003">
    <property type="protein sequence ID" value="KAF6368375.1"/>
    <property type="molecule type" value="Genomic_DNA"/>
</dbReference>
<accession>A0A7J7Z2T0</accession>
<protein>
    <submittedName>
        <fullName evidence="4">Family with sequence similarity 124 member A</fullName>
    </submittedName>
</protein>
<name>A0A7J7Z2T0_MYOMY</name>